<keyword evidence="2" id="KW-1185">Reference proteome</keyword>
<organism evidence="1 2">
    <name type="scientific">Cardiocondyla obscurior</name>
    <dbReference type="NCBI Taxonomy" id="286306"/>
    <lineage>
        <taxon>Eukaryota</taxon>
        <taxon>Metazoa</taxon>
        <taxon>Ecdysozoa</taxon>
        <taxon>Arthropoda</taxon>
        <taxon>Hexapoda</taxon>
        <taxon>Insecta</taxon>
        <taxon>Pterygota</taxon>
        <taxon>Neoptera</taxon>
        <taxon>Endopterygota</taxon>
        <taxon>Hymenoptera</taxon>
        <taxon>Apocrita</taxon>
        <taxon>Aculeata</taxon>
        <taxon>Formicoidea</taxon>
        <taxon>Formicidae</taxon>
        <taxon>Myrmicinae</taxon>
        <taxon>Cardiocondyla</taxon>
    </lineage>
</organism>
<name>A0AAW2FR47_9HYME</name>
<dbReference type="Proteomes" id="UP001430953">
    <property type="component" value="Unassembled WGS sequence"/>
</dbReference>
<evidence type="ECO:0000313" key="1">
    <source>
        <dbReference type="EMBL" id="KAL0117903.1"/>
    </source>
</evidence>
<protein>
    <submittedName>
        <fullName evidence="1">Uncharacterized protein</fullName>
    </submittedName>
</protein>
<reference evidence="1 2" key="1">
    <citation type="submission" date="2023-03" db="EMBL/GenBank/DDBJ databases">
        <title>High recombination rates correlate with genetic variation in Cardiocondyla obscurior ants.</title>
        <authorList>
            <person name="Errbii M."/>
        </authorList>
    </citation>
    <scope>NUCLEOTIDE SEQUENCE [LARGE SCALE GENOMIC DNA]</scope>
    <source>
        <strain evidence="1">Alpha-2009</strain>
        <tissue evidence="1">Whole body</tissue>
    </source>
</reference>
<proteinExistence type="predicted"/>
<evidence type="ECO:0000313" key="2">
    <source>
        <dbReference type="Proteomes" id="UP001430953"/>
    </source>
</evidence>
<sequence>MAVYQSDYHRIRRGRSVSAGHPVSSWSITPLRHLPFLVSRGANLLRANASLRELINNLFPVPSIFGPNSKF</sequence>
<comment type="caution">
    <text evidence="1">The sequence shown here is derived from an EMBL/GenBank/DDBJ whole genome shotgun (WGS) entry which is preliminary data.</text>
</comment>
<accession>A0AAW2FR47</accession>
<dbReference type="EMBL" id="JADYXP020000008">
    <property type="protein sequence ID" value="KAL0117903.1"/>
    <property type="molecule type" value="Genomic_DNA"/>
</dbReference>
<gene>
    <name evidence="1" type="ORF">PUN28_008941</name>
</gene>
<dbReference type="AlphaFoldDB" id="A0AAW2FR47"/>